<dbReference type="EMBL" id="JACHHQ010000012">
    <property type="protein sequence ID" value="MBB5202285.1"/>
    <property type="molecule type" value="Genomic_DNA"/>
</dbReference>
<reference evidence="1 2" key="1">
    <citation type="submission" date="2020-08" db="EMBL/GenBank/DDBJ databases">
        <title>Genomic Encyclopedia of Type Strains, Phase IV (KMG-IV): sequencing the most valuable type-strain genomes for metagenomic binning, comparative biology and taxonomic classification.</title>
        <authorList>
            <person name="Goeker M."/>
        </authorList>
    </citation>
    <scope>NUCLEOTIDE SEQUENCE [LARGE SCALE GENOMIC DNA]</scope>
    <source>
        <strain evidence="1 2">DSM 23240</strain>
    </source>
</reference>
<evidence type="ECO:0000313" key="2">
    <source>
        <dbReference type="Proteomes" id="UP000571084"/>
    </source>
</evidence>
<name>A0A840RWM7_9BURK</name>
<gene>
    <name evidence="1" type="ORF">HNR39_004149</name>
</gene>
<dbReference type="Proteomes" id="UP000571084">
    <property type="component" value="Unassembled WGS sequence"/>
</dbReference>
<sequence length="59" mass="6084">MTYKNLIVLNATELDAVGGGSTYAAYLASTAKEALGEAGFYSPEVSTTLDTVVTTVPLP</sequence>
<dbReference type="AlphaFoldDB" id="A0A840RWM7"/>
<protein>
    <submittedName>
        <fullName evidence="1">Uncharacterized protein</fullName>
    </submittedName>
</protein>
<organism evidence="1 2">
    <name type="scientific">Glaciimonas immobilis</name>
    <dbReference type="NCBI Taxonomy" id="728004"/>
    <lineage>
        <taxon>Bacteria</taxon>
        <taxon>Pseudomonadati</taxon>
        <taxon>Pseudomonadota</taxon>
        <taxon>Betaproteobacteria</taxon>
        <taxon>Burkholderiales</taxon>
        <taxon>Oxalobacteraceae</taxon>
        <taxon>Glaciimonas</taxon>
    </lineage>
</organism>
<keyword evidence="2" id="KW-1185">Reference proteome</keyword>
<evidence type="ECO:0000313" key="1">
    <source>
        <dbReference type="EMBL" id="MBB5202285.1"/>
    </source>
</evidence>
<accession>A0A840RWM7</accession>
<proteinExistence type="predicted"/>
<comment type="caution">
    <text evidence="1">The sequence shown here is derived from an EMBL/GenBank/DDBJ whole genome shotgun (WGS) entry which is preliminary data.</text>
</comment>